<sequence>MSQEWLLPEEFTDNDFEDYVSALLQVSGMFVERNVKMDNTLELDVIVTELSQNESPSTTIVEVKSGDWGLEDVFKLKGWMDFIGVNKGLFIYSTRRKKEISEEVKRRFMELGVQLRCLPQTLSEFEKAIQILCNEEHVTVDEKDVKIWMITQRIERKLMNFLSSLRKHPGKKSSLLENFKAISSNTNEHAELLHEYYRMIKDKVFFLNENFEKLKELYRECQKGKYRVSEQCVSDHSKNQSEKTGGIPEELFERTFYDCEFNILQISTYIEHMVRLSILKTAVGLMLCKNWKDSYEDDESIPKSFYGGLCTLENESYSFLYPVFWQWFLLVFGGFILRDRENEEFEILSRKTKVPVEGIRKALEVYDRFFPKFYGSEPKPWFVDLSNELKLVSLFSCVFQGVGVYYRTLLYGKPGDVKSLGISDRRTLDYLEKCYHLAETVFNSKD</sequence>
<dbReference type="GO" id="GO:0003677">
    <property type="term" value="F:DNA binding"/>
    <property type="evidence" value="ECO:0007669"/>
    <property type="project" value="InterPro"/>
</dbReference>
<dbReference type="AlphaFoldDB" id="A0AAE5XCM0"/>
<accession>A0AAE5XCM0</accession>
<reference evidence="2 3" key="1">
    <citation type="submission" date="2018-01" db="EMBL/GenBank/DDBJ databases">
        <title>The whole genome sequencing and assembly of Fervidobacterium changbaicum CBS-1 strain.</title>
        <authorList>
            <person name="Kim J.-Y."/>
            <person name="Park M.-K."/>
            <person name="Yi H."/>
            <person name="Bahn Y.-S."/>
            <person name="Kim J.F."/>
            <person name="Lee D.-W."/>
        </authorList>
    </citation>
    <scope>NUCLEOTIDE SEQUENCE [LARGE SCALE GENOMIC DNA]</scope>
    <source>
        <strain evidence="2 3">CBS-1</strain>
    </source>
</reference>
<dbReference type="Proteomes" id="UP000288947">
    <property type="component" value="Chromosome"/>
</dbReference>
<dbReference type="GO" id="GO:0009307">
    <property type="term" value="P:DNA restriction-modification system"/>
    <property type="evidence" value="ECO:0007669"/>
    <property type="project" value="InterPro"/>
</dbReference>
<feature type="domain" description="Restriction endonuclease type IV Mrr" evidence="1">
    <location>
        <begin position="10"/>
        <end position="106"/>
    </location>
</feature>
<keyword evidence="3" id="KW-1185">Reference proteome</keyword>
<proteinExistence type="predicted"/>
<dbReference type="SUPFAM" id="SSF52980">
    <property type="entry name" value="Restriction endonuclease-like"/>
    <property type="match status" value="1"/>
</dbReference>
<dbReference type="RefSeq" id="WP_090223293.1">
    <property type="nucleotide sequence ID" value="NZ_CP026721.1"/>
</dbReference>
<gene>
    <name evidence="2" type="ORF">CBS1_08670</name>
</gene>
<dbReference type="InterPro" id="IPR011335">
    <property type="entry name" value="Restrct_endonuc-II-like"/>
</dbReference>
<dbReference type="EMBL" id="CP026721">
    <property type="protein sequence ID" value="QAV33779.1"/>
    <property type="molecule type" value="Genomic_DNA"/>
</dbReference>
<protein>
    <recommendedName>
        <fullName evidence="1">Restriction endonuclease type IV Mrr domain-containing protein</fullName>
    </recommendedName>
</protein>
<dbReference type="GO" id="GO:0004519">
    <property type="term" value="F:endonuclease activity"/>
    <property type="evidence" value="ECO:0007669"/>
    <property type="project" value="InterPro"/>
</dbReference>
<organism evidence="2 3">
    <name type="scientific">Fervidobacterium changbaicum</name>
    <dbReference type="NCBI Taxonomy" id="310769"/>
    <lineage>
        <taxon>Bacteria</taxon>
        <taxon>Thermotogati</taxon>
        <taxon>Thermotogota</taxon>
        <taxon>Thermotogae</taxon>
        <taxon>Thermotogales</taxon>
        <taxon>Fervidobacteriaceae</taxon>
        <taxon>Fervidobacterium</taxon>
    </lineage>
</organism>
<name>A0AAE5XCM0_9BACT</name>
<dbReference type="Pfam" id="PF04471">
    <property type="entry name" value="Mrr_cat"/>
    <property type="match status" value="1"/>
</dbReference>
<evidence type="ECO:0000313" key="2">
    <source>
        <dbReference type="EMBL" id="QAV33779.1"/>
    </source>
</evidence>
<dbReference type="InterPro" id="IPR007560">
    <property type="entry name" value="Restrct_endonuc_IV_Mrr"/>
</dbReference>
<evidence type="ECO:0000313" key="3">
    <source>
        <dbReference type="Proteomes" id="UP000288947"/>
    </source>
</evidence>
<evidence type="ECO:0000259" key="1">
    <source>
        <dbReference type="Pfam" id="PF04471"/>
    </source>
</evidence>